<name>A0AAC8QGM1_9BACT</name>
<organism evidence="2 3">
    <name type="scientific">Archangium gephyra</name>
    <dbReference type="NCBI Taxonomy" id="48"/>
    <lineage>
        <taxon>Bacteria</taxon>
        <taxon>Pseudomonadati</taxon>
        <taxon>Myxococcota</taxon>
        <taxon>Myxococcia</taxon>
        <taxon>Myxococcales</taxon>
        <taxon>Cystobacterineae</taxon>
        <taxon>Archangiaceae</taxon>
        <taxon>Archangium</taxon>
    </lineage>
</organism>
<reference evidence="2 3" key="1">
    <citation type="submission" date="2015-05" db="EMBL/GenBank/DDBJ databases">
        <title>Genome assembly of Archangium gephyra DSM 2261.</title>
        <authorList>
            <person name="Sharma G."/>
            <person name="Subramanian S."/>
        </authorList>
    </citation>
    <scope>NUCLEOTIDE SEQUENCE [LARGE SCALE GENOMIC DNA]</scope>
    <source>
        <strain evidence="2 3">DSM 2261</strain>
    </source>
</reference>
<feature type="region of interest" description="Disordered" evidence="1">
    <location>
        <begin position="29"/>
        <end position="56"/>
    </location>
</feature>
<evidence type="ECO:0000313" key="3">
    <source>
        <dbReference type="Proteomes" id="UP000035579"/>
    </source>
</evidence>
<dbReference type="Proteomes" id="UP000035579">
    <property type="component" value="Chromosome"/>
</dbReference>
<dbReference type="KEGG" id="age:AA314_08321"/>
<dbReference type="EMBL" id="CP011509">
    <property type="protein sequence ID" value="AKJ06695.1"/>
    <property type="molecule type" value="Genomic_DNA"/>
</dbReference>
<evidence type="ECO:0000313" key="2">
    <source>
        <dbReference type="EMBL" id="AKJ06695.1"/>
    </source>
</evidence>
<sequence>MLTLRAADLDPLVRHLLIGDLEPRLTPLTLDDHSGLGRSGSIGAEGRHREHASTRLARPPPLCYRLLSHTVCSSIRSGRGTRL</sequence>
<dbReference type="AlphaFoldDB" id="A0AAC8QGM1"/>
<accession>A0AAC8QGM1</accession>
<protein>
    <submittedName>
        <fullName evidence="2">Uncharacterized protein</fullName>
    </submittedName>
</protein>
<evidence type="ECO:0000256" key="1">
    <source>
        <dbReference type="SAM" id="MobiDB-lite"/>
    </source>
</evidence>
<proteinExistence type="predicted"/>
<gene>
    <name evidence="2" type="ORF">AA314_08321</name>
</gene>